<feature type="compositionally biased region" description="Polar residues" evidence="1">
    <location>
        <begin position="7"/>
        <end position="46"/>
    </location>
</feature>
<name>N4X139_COCH4</name>
<reference evidence="3" key="2">
    <citation type="journal article" date="2013" name="PLoS Genet.">
        <title>Comparative genome structure, secondary metabolite, and effector coding capacity across Cochliobolus pathogens.</title>
        <authorList>
            <person name="Condon B.J."/>
            <person name="Leng Y."/>
            <person name="Wu D."/>
            <person name="Bushley K.E."/>
            <person name="Ohm R.A."/>
            <person name="Otillar R."/>
            <person name="Martin J."/>
            <person name="Schackwitz W."/>
            <person name="Grimwood J."/>
            <person name="MohdZainudin N."/>
            <person name="Xue C."/>
            <person name="Wang R."/>
            <person name="Manning V.A."/>
            <person name="Dhillon B."/>
            <person name="Tu Z.J."/>
            <person name="Steffenson B.J."/>
            <person name="Salamov A."/>
            <person name="Sun H."/>
            <person name="Lowry S."/>
            <person name="LaButti K."/>
            <person name="Han J."/>
            <person name="Copeland A."/>
            <person name="Lindquist E."/>
            <person name="Barry K."/>
            <person name="Schmutz J."/>
            <person name="Baker S.E."/>
            <person name="Ciuffetti L.M."/>
            <person name="Grigoriev I.V."/>
            <person name="Zhong S."/>
            <person name="Turgeon B.G."/>
        </authorList>
    </citation>
    <scope>NUCLEOTIDE SEQUENCE [LARGE SCALE GENOMIC DNA]</scope>
    <source>
        <strain evidence="3">C4 / ATCC 48331 / race T</strain>
    </source>
</reference>
<organism evidence="2 3">
    <name type="scientific">Cochliobolus heterostrophus (strain C4 / ATCC 48331 / race T)</name>
    <name type="common">Southern corn leaf blight fungus</name>
    <name type="synonym">Bipolaris maydis</name>
    <dbReference type="NCBI Taxonomy" id="665024"/>
    <lineage>
        <taxon>Eukaryota</taxon>
        <taxon>Fungi</taxon>
        <taxon>Dikarya</taxon>
        <taxon>Ascomycota</taxon>
        <taxon>Pezizomycotina</taxon>
        <taxon>Dothideomycetes</taxon>
        <taxon>Pleosporomycetidae</taxon>
        <taxon>Pleosporales</taxon>
        <taxon>Pleosporineae</taxon>
        <taxon>Pleosporaceae</taxon>
        <taxon>Bipolaris</taxon>
    </lineage>
</organism>
<dbReference type="EMBL" id="KB733464">
    <property type="protein sequence ID" value="ENI02208.1"/>
    <property type="molecule type" value="Genomic_DNA"/>
</dbReference>
<reference evidence="2 3" key="1">
    <citation type="journal article" date="2012" name="PLoS Pathog.">
        <title>Diverse lifestyles and strategies of plant pathogenesis encoded in the genomes of eighteen Dothideomycetes fungi.</title>
        <authorList>
            <person name="Ohm R.A."/>
            <person name="Feau N."/>
            <person name="Henrissat B."/>
            <person name="Schoch C.L."/>
            <person name="Horwitz B.A."/>
            <person name="Barry K.W."/>
            <person name="Condon B.J."/>
            <person name="Copeland A.C."/>
            <person name="Dhillon B."/>
            <person name="Glaser F."/>
            <person name="Hesse C.N."/>
            <person name="Kosti I."/>
            <person name="LaButti K."/>
            <person name="Lindquist E.A."/>
            <person name="Lucas S."/>
            <person name="Salamov A.A."/>
            <person name="Bradshaw R.E."/>
            <person name="Ciuffetti L."/>
            <person name="Hamelin R.C."/>
            <person name="Kema G.H.J."/>
            <person name="Lawrence C."/>
            <person name="Scott J.A."/>
            <person name="Spatafora J.W."/>
            <person name="Turgeon B.G."/>
            <person name="de Wit P.J.G.M."/>
            <person name="Zhong S."/>
            <person name="Goodwin S.B."/>
            <person name="Grigoriev I.V."/>
        </authorList>
    </citation>
    <scope>NUCLEOTIDE SEQUENCE [LARGE SCALE GENOMIC DNA]</scope>
    <source>
        <strain evidence="3">C4 / ATCC 48331 / race T</strain>
    </source>
</reference>
<evidence type="ECO:0000313" key="2">
    <source>
        <dbReference type="EMBL" id="ENI02208.1"/>
    </source>
</evidence>
<proteinExistence type="predicted"/>
<dbReference type="AlphaFoldDB" id="N4X139"/>
<evidence type="ECO:0000256" key="1">
    <source>
        <dbReference type="SAM" id="MobiDB-lite"/>
    </source>
</evidence>
<keyword evidence="3" id="KW-1185">Reference proteome</keyword>
<sequence>MEVGKHYSSSTSPPHFTNGHSTETVTPSSTDANTPQSKLTQDPTQPLCNRLVQEGSNYKGTITASEDAMITTGNSVEGVVPRDVSQKGSDYADIVSKNKAKVNTGNRMNGQLSG</sequence>
<dbReference type="OrthoDB" id="10476085at2759"/>
<dbReference type="HOGENOM" id="CLU_169105_0_0_1"/>
<feature type="region of interest" description="Disordered" evidence="1">
    <location>
        <begin position="1"/>
        <end position="46"/>
    </location>
</feature>
<accession>N4X139</accession>
<dbReference type="Proteomes" id="UP000012338">
    <property type="component" value="Unassembled WGS sequence"/>
</dbReference>
<protein>
    <submittedName>
        <fullName evidence="2">Uncharacterized protein</fullName>
    </submittedName>
</protein>
<gene>
    <name evidence="2" type="ORF">COCC4DRAFT_25952</name>
</gene>
<evidence type="ECO:0000313" key="3">
    <source>
        <dbReference type="Proteomes" id="UP000012338"/>
    </source>
</evidence>